<gene>
    <name evidence="2" type="ORF">Tsubulata_048614</name>
</gene>
<dbReference type="Gene3D" id="3.80.10.10">
    <property type="entry name" value="Ribonuclease Inhibitor"/>
    <property type="match status" value="2"/>
</dbReference>
<evidence type="ECO:0000313" key="3">
    <source>
        <dbReference type="Proteomes" id="UP001141552"/>
    </source>
</evidence>
<dbReference type="GO" id="GO:0006952">
    <property type="term" value="P:defense response"/>
    <property type="evidence" value="ECO:0007669"/>
    <property type="project" value="UniProtKB-KW"/>
</dbReference>
<reference evidence="2" key="2">
    <citation type="journal article" date="2023" name="Plants (Basel)">
        <title>Annotation of the Turnera subulata (Passifloraceae) Draft Genome Reveals the S-Locus Evolved after the Divergence of Turneroideae from Passifloroideae in a Stepwise Manner.</title>
        <authorList>
            <person name="Henning P.M."/>
            <person name="Roalson E.H."/>
            <person name="Mir W."/>
            <person name="McCubbin A.G."/>
            <person name="Shore J.S."/>
        </authorList>
    </citation>
    <scope>NUCLEOTIDE SEQUENCE</scope>
    <source>
        <strain evidence="2">F60SS</strain>
    </source>
</reference>
<evidence type="ECO:0000313" key="2">
    <source>
        <dbReference type="EMBL" id="KAJ4827835.1"/>
    </source>
</evidence>
<dbReference type="OrthoDB" id="851998at2759"/>
<organism evidence="2 3">
    <name type="scientific">Turnera subulata</name>
    <dbReference type="NCBI Taxonomy" id="218843"/>
    <lineage>
        <taxon>Eukaryota</taxon>
        <taxon>Viridiplantae</taxon>
        <taxon>Streptophyta</taxon>
        <taxon>Embryophyta</taxon>
        <taxon>Tracheophyta</taxon>
        <taxon>Spermatophyta</taxon>
        <taxon>Magnoliopsida</taxon>
        <taxon>eudicotyledons</taxon>
        <taxon>Gunneridae</taxon>
        <taxon>Pentapetalae</taxon>
        <taxon>rosids</taxon>
        <taxon>fabids</taxon>
        <taxon>Malpighiales</taxon>
        <taxon>Passifloraceae</taxon>
        <taxon>Turnera</taxon>
    </lineage>
</organism>
<dbReference type="PANTHER" id="PTHR36766:SF45">
    <property type="entry name" value="NB-ARC DOMAIN-CONTAINING PROTEIN"/>
    <property type="match status" value="1"/>
</dbReference>
<protein>
    <recommendedName>
        <fullName evidence="4">Resistance protein</fullName>
    </recommendedName>
</protein>
<reference evidence="2" key="1">
    <citation type="submission" date="2022-02" db="EMBL/GenBank/DDBJ databases">
        <authorList>
            <person name="Henning P.M."/>
            <person name="McCubbin A.G."/>
            <person name="Shore J.S."/>
        </authorList>
    </citation>
    <scope>NUCLEOTIDE SEQUENCE</scope>
    <source>
        <strain evidence="2">F60SS</strain>
        <tissue evidence="2">Leaves</tissue>
    </source>
</reference>
<evidence type="ECO:0008006" key="4">
    <source>
        <dbReference type="Google" id="ProtNLM"/>
    </source>
</evidence>
<sequence>LTSLHCLKIIGCHKFISFPEGGILHAPNLRELELCEATALESLPMHMHSLLPSLTELRIKSCANLKSFPEGGFPSNIKVLSIRGCDKLVADRNRWGLRTLASLSSLEIGGCEEELESFPEETFLPSSITSLSLSYFTQLKSLDYKGLEHLSSLTELKLSTCTKLQFLPEKGLPSSLQCLELWHCHETLNKRCQEQGEDWPKICHIPNIEIDEVAIRGLHPIAKFLSSFGF</sequence>
<dbReference type="SUPFAM" id="SSF52058">
    <property type="entry name" value="L domain-like"/>
    <property type="match status" value="1"/>
</dbReference>
<dbReference type="Proteomes" id="UP001141552">
    <property type="component" value="Unassembled WGS sequence"/>
</dbReference>
<proteinExistence type="predicted"/>
<keyword evidence="3" id="KW-1185">Reference proteome</keyword>
<dbReference type="InterPro" id="IPR032675">
    <property type="entry name" value="LRR_dom_sf"/>
</dbReference>
<accession>A0A9Q0J509</accession>
<dbReference type="PANTHER" id="PTHR36766">
    <property type="entry name" value="PLANT BROAD-SPECTRUM MILDEW RESISTANCE PROTEIN RPW8"/>
    <property type="match status" value="1"/>
</dbReference>
<keyword evidence="1" id="KW-0611">Plant defense</keyword>
<feature type="non-terminal residue" evidence="2">
    <location>
        <position position="230"/>
    </location>
</feature>
<evidence type="ECO:0000256" key="1">
    <source>
        <dbReference type="ARBA" id="ARBA00022821"/>
    </source>
</evidence>
<name>A0A9Q0J509_9ROSI</name>
<comment type="caution">
    <text evidence="2">The sequence shown here is derived from an EMBL/GenBank/DDBJ whole genome shotgun (WGS) entry which is preliminary data.</text>
</comment>
<dbReference type="EMBL" id="JAKUCV010006320">
    <property type="protein sequence ID" value="KAJ4827835.1"/>
    <property type="molecule type" value="Genomic_DNA"/>
</dbReference>
<dbReference type="AlphaFoldDB" id="A0A9Q0J509"/>